<dbReference type="Pfam" id="PF07690">
    <property type="entry name" value="MFS_1"/>
    <property type="match status" value="1"/>
</dbReference>
<evidence type="ECO:0000256" key="4">
    <source>
        <dbReference type="ARBA" id="ARBA00022692"/>
    </source>
</evidence>
<keyword evidence="5" id="KW-0769">Symport</keyword>
<dbReference type="AlphaFoldDB" id="A0A841BFL8"/>
<feature type="transmembrane region" description="Helical" evidence="8">
    <location>
        <begin position="48"/>
        <end position="70"/>
    </location>
</feature>
<evidence type="ECO:0000256" key="1">
    <source>
        <dbReference type="ARBA" id="ARBA00004651"/>
    </source>
</evidence>
<keyword evidence="3" id="KW-1003">Cell membrane</keyword>
<evidence type="ECO:0000259" key="9">
    <source>
        <dbReference type="PROSITE" id="PS50850"/>
    </source>
</evidence>
<feature type="domain" description="Major facilitator superfamily (MFS) profile" evidence="9">
    <location>
        <begin position="7"/>
        <end position="417"/>
    </location>
</feature>
<dbReference type="InterPro" id="IPR036259">
    <property type="entry name" value="MFS_trans_sf"/>
</dbReference>
<feature type="transmembrane region" description="Helical" evidence="8">
    <location>
        <begin position="323"/>
        <end position="342"/>
    </location>
</feature>
<dbReference type="GO" id="GO:0005886">
    <property type="term" value="C:plasma membrane"/>
    <property type="evidence" value="ECO:0007669"/>
    <property type="project" value="UniProtKB-SubCell"/>
</dbReference>
<feature type="transmembrane region" description="Helical" evidence="8">
    <location>
        <begin position="154"/>
        <end position="172"/>
    </location>
</feature>
<feature type="transmembrane region" description="Helical" evidence="8">
    <location>
        <begin position="178"/>
        <end position="197"/>
    </location>
</feature>
<evidence type="ECO:0000256" key="3">
    <source>
        <dbReference type="ARBA" id="ARBA00022475"/>
    </source>
</evidence>
<dbReference type="Proteomes" id="UP000580861">
    <property type="component" value="Unassembled WGS sequence"/>
</dbReference>
<dbReference type="RefSeq" id="WP_184904815.1">
    <property type="nucleotide sequence ID" value="NZ_JACHMX010000001.1"/>
</dbReference>
<keyword evidence="7 8" id="KW-0472">Membrane</keyword>
<sequence>MNATVRIVAAASTGNMLEWLSFTAYALVADVIARQFFPSANPVTSLMLALGTAVAAYLARPVGAVVLGVYADRAGRLAALTVAIRLMTLGSLLIVLLPGYQEIGVFAPIGMLLALLIQGFSAGGEFGSATALLVESHAGRRGFMGSWQTASQAFAVLLATGLLATTSAFLSPAQFDAWGWRIPFAVALLLGPAGYYIRTRLRDSPEFTTARAASDPGPARPLVELLRNDKARVLLVMGMIAISTGFSYLITYMPTFAIRQLGMSPSTSFTATFVTGVILTVFTPVAGHLSDKIGRTRMLTAAAVVIALIAIPLFLLIRAVPEMVTLVVALAVMGLVKAWYAGPLPAAMAEMFPVGNRGTGLSISYNVGVILFGGVTPLAITLLISATGSTLAPSYWITALALLSGTCVLLARRYRFSS</sequence>
<feature type="transmembrane region" description="Helical" evidence="8">
    <location>
        <begin position="109"/>
        <end position="134"/>
    </location>
</feature>
<dbReference type="Gene3D" id="1.20.1250.20">
    <property type="entry name" value="MFS general substrate transporter like domains"/>
    <property type="match status" value="2"/>
</dbReference>
<dbReference type="GO" id="GO:0015293">
    <property type="term" value="F:symporter activity"/>
    <property type="evidence" value="ECO:0007669"/>
    <property type="project" value="UniProtKB-KW"/>
</dbReference>
<comment type="subcellular location">
    <subcellularLocation>
        <location evidence="1">Cell membrane</location>
        <topology evidence="1">Multi-pass membrane protein</topology>
    </subcellularLocation>
</comment>
<feature type="transmembrane region" description="Helical" evidence="8">
    <location>
        <begin position="266"/>
        <end position="286"/>
    </location>
</feature>
<feature type="transmembrane region" description="Helical" evidence="8">
    <location>
        <begin position="392"/>
        <end position="411"/>
    </location>
</feature>
<gene>
    <name evidence="10" type="ORF">HDA45_008224</name>
</gene>
<dbReference type="InterPro" id="IPR051084">
    <property type="entry name" value="H+-coupled_symporters"/>
</dbReference>
<dbReference type="SUPFAM" id="SSF103473">
    <property type="entry name" value="MFS general substrate transporter"/>
    <property type="match status" value="1"/>
</dbReference>
<feature type="transmembrane region" description="Helical" evidence="8">
    <location>
        <begin position="233"/>
        <end position="254"/>
    </location>
</feature>
<keyword evidence="6 8" id="KW-1133">Transmembrane helix</keyword>
<evidence type="ECO:0000256" key="5">
    <source>
        <dbReference type="ARBA" id="ARBA00022847"/>
    </source>
</evidence>
<dbReference type="InterPro" id="IPR011701">
    <property type="entry name" value="MFS"/>
</dbReference>
<reference evidence="10 11" key="1">
    <citation type="submission" date="2020-08" db="EMBL/GenBank/DDBJ databases">
        <title>Sequencing the genomes of 1000 actinobacteria strains.</title>
        <authorList>
            <person name="Klenk H.-P."/>
        </authorList>
    </citation>
    <scope>NUCLEOTIDE SEQUENCE [LARGE SCALE GENOMIC DNA]</scope>
    <source>
        <strain evidence="10 11">DSM 45272</strain>
    </source>
</reference>
<feature type="transmembrane region" description="Helical" evidence="8">
    <location>
        <begin position="363"/>
        <end position="386"/>
    </location>
</feature>
<dbReference type="PROSITE" id="PS50850">
    <property type="entry name" value="MFS"/>
    <property type="match status" value="1"/>
</dbReference>
<keyword evidence="4 8" id="KW-0812">Transmembrane</keyword>
<evidence type="ECO:0000256" key="8">
    <source>
        <dbReference type="SAM" id="Phobius"/>
    </source>
</evidence>
<accession>A0A841BFL8</accession>
<proteinExistence type="predicted"/>
<name>A0A841BFL8_9PSEU</name>
<comment type="caution">
    <text evidence="10">The sequence shown here is derived from an EMBL/GenBank/DDBJ whole genome shotgun (WGS) entry which is preliminary data.</text>
</comment>
<feature type="transmembrane region" description="Helical" evidence="8">
    <location>
        <begin position="77"/>
        <end position="97"/>
    </location>
</feature>
<dbReference type="InterPro" id="IPR020846">
    <property type="entry name" value="MFS_dom"/>
</dbReference>
<dbReference type="PANTHER" id="PTHR43528">
    <property type="entry name" value="ALPHA-KETOGLUTARATE PERMEASE"/>
    <property type="match status" value="1"/>
</dbReference>
<evidence type="ECO:0000256" key="7">
    <source>
        <dbReference type="ARBA" id="ARBA00023136"/>
    </source>
</evidence>
<organism evidence="10 11">
    <name type="scientific">Amycolatopsis umgeniensis</name>
    <dbReference type="NCBI Taxonomy" id="336628"/>
    <lineage>
        <taxon>Bacteria</taxon>
        <taxon>Bacillati</taxon>
        <taxon>Actinomycetota</taxon>
        <taxon>Actinomycetes</taxon>
        <taxon>Pseudonocardiales</taxon>
        <taxon>Pseudonocardiaceae</taxon>
        <taxon>Amycolatopsis</taxon>
    </lineage>
</organism>
<evidence type="ECO:0000313" key="11">
    <source>
        <dbReference type="Proteomes" id="UP000580861"/>
    </source>
</evidence>
<dbReference type="PANTHER" id="PTHR43528:SF8">
    <property type="entry name" value="BLR0239 PROTEIN"/>
    <property type="match status" value="1"/>
</dbReference>
<keyword evidence="11" id="KW-1185">Reference proteome</keyword>
<dbReference type="EMBL" id="JACHMX010000001">
    <property type="protein sequence ID" value="MBB5858137.1"/>
    <property type="molecule type" value="Genomic_DNA"/>
</dbReference>
<evidence type="ECO:0000313" key="10">
    <source>
        <dbReference type="EMBL" id="MBB5858137.1"/>
    </source>
</evidence>
<feature type="transmembrane region" description="Helical" evidence="8">
    <location>
        <begin position="298"/>
        <end position="317"/>
    </location>
</feature>
<keyword evidence="2" id="KW-0813">Transport</keyword>
<evidence type="ECO:0000256" key="2">
    <source>
        <dbReference type="ARBA" id="ARBA00022448"/>
    </source>
</evidence>
<protein>
    <submittedName>
        <fullName evidence="10">MHS family proline/betaine transporter-like MFS transporter</fullName>
    </submittedName>
</protein>
<feature type="transmembrane region" description="Helical" evidence="8">
    <location>
        <begin position="7"/>
        <end position="28"/>
    </location>
</feature>
<evidence type="ECO:0000256" key="6">
    <source>
        <dbReference type="ARBA" id="ARBA00022989"/>
    </source>
</evidence>